<proteinExistence type="predicted"/>
<dbReference type="Proteomes" id="UP000299102">
    <property type="component" value="Unassembled WGS sequence"/>
</dbReference>
<keyword evidence="2" id="KW-1185">Reference proteome</keyword>
<name>A0A4C1V7E2_EUMVA</name>
<evidence type="ECO:0000313" key="1">
    <source>
        <dbReference type="EMBL" id="GBP34743.1"/>
    </source>
</evidence>
<gene>
    <name evidence="1" type="ORF">EVAR_25747_1</name>
</gene>
<dbReference type="EMBL" id="BGZK01000293">
    <property type="protein sequence ID" value="GBP34743.1"/>
    <property type="molecule type" value="Genomic_DNA"/>
</dbReference>
<comment type="caution">
    <text evidence="1">The sequence shown here is derived from an EMBL/GenBank/DDBJ whole genome shotgun (WGS) entry which is preliminary data.</text>
</comment>
<sequence length="113" mass="12419">MKIDQHDRRVSESTGDPLIFPSIALTPSIGYPIPTKKAVNVLATALGSMGDADYLLSDDCHTVQLVRLAHHAQSGPATYHTTFADERPTVPPWSARGVVASRTQRMNFVREDF</sequence>
<accession>A0A4C1V7E2</accession>
<reference evidence="1 2" key="1">
    <citation type="journal article" date="2019" name="Commun. Biol.">
        <title>The bagworm genome reveals a unique fibroin gene that provides high tensile strength.</title>
        <authorList>
            <person name="Kono N."/>
            <person name="Nakamura H."/>
            <person name="Ohtoshi R."/>
            <person name="Tomita M."/>
            <person name="Numata K."/>
            <person name="Arakawa K."/>
        </authorList>
    </citation>
    <scope>NUCLEOTIDE SEQUENCE [LARGE SCALE GENOMIC DNA]</scope>
</reference>
<organism evidence="1 2">
    <name type="scientific">Eumeta variegata</name>
    <name type="common">Bagworm moth</name>
    <name type="synonym">Eumeta japonica</name>
    <dbReference type="NCBI Taxonomy" id="151549"/>
    <lineage>
        <taxon>Eukaryota</taxon>
        <taxon>Metazoa</taxon>
        <taxon>Ecdysozoa</taxon>
        <taxon>Arthropoda</taxon>
        <taxon>Hexapoda</taxon>
        <taxon>Insecta</taxon>
        <taxon>Pterygota</taxon>
        <taxon>Neoptera</taxon>
        <taxon>Endopterygota</taxon>
        <taxon>Lepidoptera</taxon>
        <taxon>Glossata</taxon>
        <taxon>Ditrysia</taxon>
        <taxon>Tineoidea</taxon>
        <taxon>Psychidae</taxon>
        <taxon>Oiketicinae</taxon>
        <taxon>Eumeta</taxon>
    </lineage>
</organism>
<evidence type="ECO:0000313" key="2">
    <source>
        <dbReference type="Proteomes" id="UP000299102"/>
    </source>
</evidence>
<protein>
    <submittedName>
        <fullName evidence="1">Uncharacterized protein</fullName>
    </submittedName>
</protein>
<dbReference type="AlphaFoldDB" id="A0A4C1V7E2"/>